<proteinExistence type="predicted"/>
<evidence type="ECO:0000256" key="1">
    <source>
        <dbReference type="SAM" id="MobiDB-lite"/>
    </source>
</evidence>
<evidence type="ECO:0000313" key="3">
    <source>
        <dbReference type="Proteomes" id="UP001222027"/>
    </source>
</evidence>
<reference evidence="2 3" key="1">
    <citation type="submission" date="2022-12" db="EMBL/GenBank/DDBJ databases">
        <title>Chromosome-scale assembly of the Ensete ventricosum genome.</title>
        <authorList>
            <person name="Dussert Y."/>
            <person name="Stocks J."/>
            <person name="Wendawek A."/>
            <person name="Woldeyes F."/>
            <person name="Nichols R.A."/>
            <person name="Borrell J.S."/>
        </authorList>
    </citation>
    <scope>NUCLEOTIDE SEQUENCE [LARGE SCALE GENOMIC DNA]</scope>
    <source>
        <strain evidence="3">cv. Maze</strain>
        <tissue evidence="2">Seeds</tissue>
    </source>
</reference>
<dbReference type="Proteomes" id="UP001222027">
    <property type="component" value="Unassembled WGS sequence"/>
</dbReference>
<organism evidence="2 3">
    <name type="scientific">Ensete ventricosum</name>
    <name type="common">Abyssinian banana</name>
    <name type="synonym">Musa ensete</name>
    <dbReference type="NCBI Taxonomy" id="4639"/>
    <lineage>
        <taxon>Eukaryota</taxon>
        <taxon>Viridiplantae</taxon>
        <taxon>Streptophyta</taxon>
        <taxon>Embryophyta</taxon>
        <taxon>Tracheophyta</taxon>
        <taxon>Spermatophyta</taxon>
        <taxon>Magnoliopsida</taxon>
        <taxon>Liliopsida</taxon>
        <taxon>Zingiberales</taxon>
        <taxon>Musaceae</taxon>
        <taxon>Ensete</taxon>
    </lineage>
</organism>
<name>A0AAV8QER1_ENSVE</name>
<accession>A0AAV8QER1</accession>
<dbReference type="EMBL" id="JAQQAF010000002">
    <property type="protein sequence ID" value="KAJ8506707.1"/>
    <property type="molecule type" value="Genomic_DNA"/>
</dbReference>
<protein>
    <submittedName>
        <fullName evidence="2">Uncharacterized protein</fullName>
    </submittedName>
</protein>
<gene>
    <name evidence="2" type="ORF">OPV22_007593</name>
</gene>
<dbReference type="AlphaFoldDB" id="A0AAV8QER1"/>
<feature type="compositionally biased region" description="Basic residues" evidence="1">
    <location>
        <begin position="16"/>
        <end position="31"/>
    </location>
</feature>
<comment type="caution">
    <text evidence="2">The sequence shown here is derived from an EMBL/GenBank/DDBJ whole genome shotgun (WGS) entry which is preliminary data.</text>
</comment>
<feature type="region of interest" description="Disordered" evidence="1">
    <location>
        <begin position="1"/>
        <end position="41"/>
    </location>
</feature>
<evidence type="ECO:0000313" key="2">
    <source>
        <dbReference type="EMBL" id="KAJ8506707.1"/>
    </source>
</evidence>
<sequence>MKEWLRDDLSSWPTSLHRRSPQPQHLKKKSRPITLWRKSSQHKREYDTATIFLSEGDKTKVKVGEKMSTSSSTDTKGHVWQFNWSYK</sequence>
<keyword evidence="3" id="KW-1185">Reference proteome</keyword>